<dbReference type="Proteomes" id="UP000077266">
    <property type="component" value="Unassembled WGS sequence"/>
</dbReference>
<dbReference type="AlphaFoldDB" id="A0A165CNF0"/>
<name>A0A165CNF0_EXIGL</name>
<dbReference type="STRING" id="1314781.A0A165CNF0"/>
<dbReference type="EMBL" id="KV426304">
    <property type="protein sequence ID" value="KZV82794.1"/>
    <property type="molecule type" value="Genomic_DNA"/>
</dbReference>
<accession>A0A165CNF0</accession>
<dbReference type="OrthoDB" id="3269417at2759"/>
<gene>
    <name evidence="2" type="ORF">EXIGLDRAFT_563809</name>
</gene>
<evidence type="ECO:0000256" key="1">
    <source>
        <dbReference type="SAM" id="MobiDB-lite"/>
    </source>
</evidence>
<dbReference type="Pfam" id="PF18759">
    <property type="entry name" value="Plavaka"/>
    <property type="match status" value="1"/>
</dbReference>
<feature type="region of interest" description="Disordered" evidence="1">
    <location>
        <begin position="556"/>
        <end position="587"/>
    </location>
</feature>
<organism evidence="2 3">
    <name type="scientific">Exidia glandulosa HHB12029</name>
    <dbReference type="NCBI Taxonomy" id="1314781"/>
    <lineage>
        <taxon>Eukaryota</taxon>
        <taxon>Fungi</taxon>
        <taxon>Dikarya</taxon>
        <taxon>Basidiomycota</taxon>
        <taxon>Agaricomycotina</taxon>
        <taxon>Agaricomycetes</taxon>
        <taxon>Auriculariales</taxon>
        <taxon>Exidiaceae</taxon>
        <taxon>Exidia</taxon>
    </lineage>
</organism>
<protein>
    <submittedName>
        <fullName evidence="2">Uncharacterized protein</fullName>
    </submittedName>
</protein>
<dbReference type="InterPro" id="IPR041078">
    <property type="entry name" value="Plavaka"/>
</dbReference>
<feature type="compositionally biased region" description="Low complexity" evidence="1">
    <location>
        <begin position="567"/>
        <end position="587"/>
    </location>
</feature>
<sequence>FGPYPNRTSWELGSWFHSVSPEKSQNDFNRLLGILLSPTYSREDLVGVPWTSINRQLAFHGETGNLLGRGWKCSEVTIRVPTGEQHPASSPLAEGVPFVLPEFYHRSIPALMDTIFGTDLASERFQHIPFEQYWAPHNPSWPRETVLTEFFSSPTFLRAHDELQQSPPEPNCTLPRVIAGMFMTSDSMRLTSFGHASLWPGYVGWVNQTMYERLQLSSSATHPICYFLKLPDIIHQFMRDKCKKRRGKKKNDALVTHLRHELFHACLRILFEDPDFRQAYLNGRVIKGRDGVTRRHYLRLFSYSADYPEKTLISLIRNMGGSPMPQNLVTKDKLHLMGTVTDMLMRAKNLRENTPERVKTILEARKLLYKKGYVVNSKKIEGLLKPESWVPSINAFSWLNDIKSPSILRLLTPDIMHEWELGVWKAIFVHLIRILHTQGYDAVIELCRRYRECDPFGTDGIRRFPENIAELSHMTAQDFEDALLVSVPCFDRLINGPAGEFIRLLLFRAGEWHVLVKLKMHTTSTLCLLHNATIRLGMVCRQFRDEICPQFATVETPSETRKRQRNAQRAQTDGQTTATASAAGAARPKTLNLNTPKFWGLGEYPERIANVGVSGSYSTRIGESAHRIQKAHYSRTSQKDATKQIVGKVNQQETLREISQSQPQKQYDRTAIHDEEKIIGDPTLHHIISHDDSKPLSYGKWQRDNSTDQGLHGFLTKLVDHLAYRLTRKSAVTLDVDTVKFDLSIQRERIFETATARINYTSYDVRRRQDTINVNSGKRDIMALSHDVPGAQLAHPFRFARVHRVFHAYVTHPILSLEPTCFEFLFVRWFEALEPPQLSWERSDLERVRFVPVASDEAFGFLDPGQVLRACHLIPCFADGRTKDYLGPSMFRDQDGDYVSYYVGQYV</sequence>
<evidence type="ECO:0000313" key="2">
    <source>
        <dbReference type="EMBL" id="KZV82794.1"/>
    </source>
</evidence>
<proteinExistence type="predicted"/>
<keyword evidence="3" id="KW-1185">Reference proteome</keyword>
<evidence type="ECO:0000313" key="3">
    <source>
        <dbReference type="Proteomes" id="UP000077266"/>
    </source>
</evidence>
<dbReference type="InParanoid" id="A0A165CNF0"/>
<reference evidence="2 3" key="1">
    <citation type="journal article" date="2016" name="Mol. Biol. Evol.">
        <title>Comparative Genomics of Early-Diverging Mushroom-Forming Fungi Provides Insights into the Origins of Lignocellulose Decay Capabilities.</title>
        <authorList>
            <person name="Nagy L.G."/>
            <person name="Riley R."/>
            <person name="Tritt A."/>
            <person name="Adam C."/>
            <person name="Daum C."/>
            <person name="Floudas D."/>
            <person name="Sun H."/>
            <person name="Yadav J.S."/>
            <person name="Pangilinan J."/>
            <person name="Larsson K.H."/>
            <person name="Matsuura K."/>
            <person name="Barry K."/>
            <person name="Labutti K."/>
            <person name="Kuo R."/>
            <person name="Ohm R.A."/>
            <person name="Bhattacharya S.S."/>
            <person name="Shirouzu T."/>
            <person name="Yoshinaga Y."/>
            <person name="Martin F.M."/>
            <person name="Grigoriev I.V."/>
            <person name="Hibbett D.S."/>
        </authorList>
    </citation>
    <scope>NUCLEOTIDE SEQUENCE [LARGE SCALE GENOMIC DNA]</scope>
    <source>
        <strain evidence="2 3">HHB12029</strain>
    </source>
</reference>
<feature type="non-terminal residue" evidence="2">
    <location>
        <position position="1"/>
    </location>
</feature>
<feature type="non-terminal residue" evidence="2">
    <location>
        <position position="907"/>
    </location>
</feature>